<dbReference type="SUPFAM" id="SSF88946">
    <property type="entry name" value="Sigma2 domain of RNA polymerase sigma factors"/>
    <property type="match status" value="1"/>
</dbReference>
<reference evidence="7" key="1">
    <citation type="submission" date="2020-10" db="EMBL/GenBank/DDBJ databases">
        <authorList>
            <person name="Gilroy R."/>
        </authorList>
    </citation>
    <scope>NUCLEOTIDE SEQUENCE</scope>
    <source>
        <strain evidence="7">E3-2379</strain>
    </source>
</reference>
<feature type="domain" description="RNA polymerase sigma factor 70 region 4 type 2" evidence="6">
    <location>
        <begin position="140"/>
        <end position="192"/>
    </location>
</feature>
<dbReference type="InterPro" id="IPR014284">
    <property type="entry name" value="RNA_pol_sigma-70_dom"/>
</dbReference>
<dbReference type="InterPro" id="IPR013325">
    <property type="entry name" value="RNA_pol_sigma_r2"/>
</dbReference>
<feature type="domain" description="RNA polymerase sigma-70 region 2" evidence="5">
    <location>
        <begin position="46"/>
        <end position="113"/>
    </location>
</feature>
<keyword evidence="2" id="KW-0805">Transcription regulation</keyword>
<comment type="similarity">
    <text evidence="1">Belongs to the sigma-70 factor family. ECF subfamily.</text>
</comment>
<dbReference type="Pfam" id="PF04542">
    <property type="entry name" value="Sigma70_r2"/>
    <property type="match status" value="1"/>
</dbReference>
<dbReference type="SUPFAM" id="SSF88659">
    <property type="entry name" value="Sigma3 and sigma4 domains of RNA polymerase sigma factors"/>
    <property type="match status" value="1"/>
</dbReference>
<evidence type="ECO:0000256" key="1">
    <source>
        <dbReference type="ARBA" id="ARBA00010641"/>
    </source>
</evidence>
<protein>
    <submittedName>
        <fullName evidence="7">RNA polymerase sigma factor</fullName>
    </submittedName>
</protein>
<evidence type="ECO:0000259" key="6">
    <source>
        <dbReference type="Pfam" id="PF08281"/>
    </source>
</evidence>
<dbReference type="GO" id="GO:0016987">
    <property type="term" value="F:sigma factor activity"/>
    <property type="evidence" value="ECO:0007669"/>
    <property type="project" value="UniProtKB-KW"/>
</dbReference>
<dbReference type="CDD" id="cd06171">
    <property type="entry name" value="Sigma70_r4"/>
    <property type="match status" value="1"/>
</dbReference>
<dbReference type="Pfam" id="PF08281">
    <property type="entry name" value="Sigma70_r4_2"/>
    <property type="match status" value="1"/>
</dbReference>
<evidence type="ECO:0000259" key="5">
    <source>
        <dbReference type="Pfam" id="PF04542"/>
    </source>
</evidence>
<dbReference type="InterPro" id="IPR013249">
    <property type="entry name" value="RNA_pol_sigma70_r4_t2"/>
</dbReference>
<dbReference type="EMBL" id="JADIML010000111">
    <property type="protein sequence ID" value="MBO8463065.1"/>
    <property type="molecule type" value="Genomic_DNA"/>
</dbReference>
<dbReference type="Gene3D" id="1.10.10.10">
    <property type="entry name" value="Winged helix-like DNA-binding domain superfamily/Winged helix DNA-binding domain"/>
    <property type="match status" value="1"/>
</dbReference>
<gene>
    <name evidence="7" type="ORF">IAC13_03955</name>
</gene>
<keyword evidence="3" id="KW-0731">Sigma factor</keyword>
<dbReference type="InterPro" id="IPR007627">
    <property type="entry name" value="RNA_pol_sigma70_r2"/>
</dbReference>
<comment type="caution">
    <text evidence="7">The sequence shown here is derived from an EMBL/GenBank/DDBJ whole genome shotgun (WGS) entry which is preliminary data.</text>
</comment>
<name>A0A9D9HZC8_9FIRM</name>
<sequence length="202" mass="22982">MLLISNLSKSKTSLSTKLNTGNRLGKLDENLIVRIAKDDMLALEELYRLTDQTVYAFILSILKNPHDAQDVMQDTYVKIRTSAHLYKKQGKPLAWIFTIARNLCLMKLRTAGKTSDTSLDELEDSHYFASLDQNHAEDRMVLKAALEILSEEDRQIVILHAVSGLKHHEISKSLGIPLSTVLSKYNRSLKKLKKYLIEKESI</sequence>
<dbReference type="InterPro" id="IPR013324">
    <property type="entry name" value="RNA_pol_sigma_r3/r4-like"/>
</dbReference>
<dbReference type="Gene3D" id="1.10.1740.10">
    <property type="match status" value="1"/>
</dbReference>
<dbReference type="Proteomes" id="UP000823618">
    <property type="component" value="Unassembled WGS sequence"/>
</dbReference>
<dbReference type="GO" id="GO:0006352">
    <property type="term" value="P:DNA-templated transcription initiation"/>
    <property type="evidence" value="ECO:0007669"/>
    <property type="project" value="InterPro"/>
</dbReference>
<dbReference type="PANTHER" id="PTHR43133:SF62">
    <property type="entry name" value="RNA POLYMERASE SIGMA FACTOR SIGZ"/>
    <property type="match status" value="1"/>
</dbReference>
<dbReference type="NCBIfam" id="TIGR02937">
    <property type="entry name" value="sigma70-ECF"/>
    <property type="match status" value="1"/>
</dbReference>
<evidence type="ECO:0000256" key="3">
    <source>
        <dbReference type="ARBA" id="ARBA00023082"/>
    </source>
</evidence>
<evidence type="ECO:0000256" key="2">
    <source>
        <dbReference type="ARBA" id="ARBA00023015"/>
    </source>
</evidence>
<dbReference type="AlphaFoldDB" id="A0A9D9HZC8"/>
<evidence type="ECO:0000313" key="8">
    <source>
        <dbReference type="Proteomes" id="UP000823618"/>
    </source>
</evidence>
<keyword evidence="4" id="KW-0804">Transcription</keyword>
<dbReference type="PANTHER" id="PTHR43133">
    <property type="entry name" value="RNA POLYMERASE ECF-TYPE SIGMA FACTO"/>
    <property type="match status" value="1"/>
</dbReference>
<evidence type="ECO:0000313" key="7">
    <source>
        <dbReference type="EMBL" id="MBO8463065.1"/>
    </source>
</evidence>
<organism evidence="7 8">
    <name type="scientific">Candidatus Scybalomonas excrementavium</name>
    <dbReference type="NCBI Taxonomy" id="2840943"/>
    <lineage>
        <taxon>Bacteria</taxon>
        <taxon>Bacillati</taxon>
        <taxon>Bacillota</taxon>
        <taxon>Clostridia</taxon>
        <taxon>Lachnospirales</taxon>
        <taxon>Lachnospiraceae</taxon>
        <taxon>Lachnospiraceae incertae sedis</taxon>
        <taxon>Candidatus Scybalomonas</taxon>
    </lineage>
</organism>
<accession>A0A9D9HZC8</accession>
<proteinExistence type="inferred from homology"/>
<evidence type="ECO:0000256" key="4">
    <source>
        <dbReference type="ARBA" id="ARBA00023163"/>
    </source>
</evidence>
<reference evidence="7" key="2">
    <citation type="journal article" date="2021" name="PeerJ">
        <title>Extensive microbial diversity within the chicken gut microbiome revealed by metagenomics and culture.</title>
        <authorList>
            <person name="Gilroy R."/>
            <person name="Ravi A."/>
            <person name="Getino M."/>
            <person name="Pursley I."/>
            <person name="Horton D.L."/>
            <person name="Alikhan N.F."/>
            <person name="Baker D."/>
            <person name="Gharbi K."/>
            <person name="Hall N."/>
            <person name="Watson M."/>
            <person name="Adriaenssens E.M."/>
            <person name="Foster-Nyarko E."/>
            <person name="Jarju S."/>
            <person name="Secka A."/>
            <person name="Antonio M."/>
            <person name="Oren A."/>
            <person name="Chaudhuri R.R."/>
            <person name="La Ragione R."/>
            <person name="Hildebrand F."/>
            <person name="Pallen M.J."/>
        </authorList>
    </citation>
    <scope>NUCLEOTIDE SEQUENCE</scope>
    <source>
        <strain evidence="7">E3-2379</strain>
    </source>
</reference>
<dbReference type="InterPro" id="IPR036388">
    <property type="entry name" value="WH-like_DNA-bd_sf"/>
</dbReference>
<dbReference type="GO" id="GO:0003677">
    <property type="term" value="F:DNA binding"/>
    <property type="evidence" value="ECO:0007669"/>
    <property type="project" value="InterPro"/>
</dbReference>
<dbReference type="InterPro" id="IPR039425">
    <property type="entry name" value="RNA_pol_sigma-70-like"/>
</dbReference>